<organism evidence="1 2">
    <name type="scientific">Sphingomonas oryzagri</name>
    <dbReference type="NCBI Taxonomy" id="3042314"/>
    <lineage>
        <taxon>Bacteria</taxon>
        <taxon>Pseudomonadati</taxon>
        <taxon>Pseudomonadota</taxon>
        <taxon>Alphaproteobacteria</taxon>
        <taxon>Sphingomonadales</taxon>
        <taxon>Sphingomonadaceae</taxon>
        <taxon>Sphingomonas</taxon>
    </lineage>
</organism>
<protein>
    <submittedName>
        <fullName evidence="1">Head-tail adaptor protein</fullName>
    </submittedName>
</protein>
<dbReference type="EMBL" id="JARYGZ010000001">
    <property type="protein sequence ID" value="MDH7639583.1"/>
    <property type="molecule type" value="Genomic_DNA"/>
</dbReference>
<dbReference type="Gene3D" id="2.40.10.270">
    <property type="entry name" value="Bacteriophage SPP1 head-tail adaptor protein"/>
    <property type="match status" value="1"/>
</dbReference>
<evidence type="ECO:0000313" key="1">
    <source>
        <dbReference type="EMBL" id="MDH7639583.1"/>
    </source>
</evidence>
<gene>
    <name evidence="1" type="ORF">QGN17_12660</name>
</gene>
<reference evidence="1" key="1">
    <citation type="submission" date="2023-04" db="EMBL/GenBank/DDBJ databases">
        <title>Sphingomonas sp. MAHUQ-71 isolated from rice field.</title>
        <authorList>
            <person name="Huq M.A."/>
        </authorList>
    </citation>
    <scope>NUCLEOTIDE SEQUENCE</scope>
    <source>
        <strain evidence="1">MAHUQ-71</strain>
    </source>
</reference>
<dbReference type="Proteomes" id="UP001160625">
    <property type="component" value="Unassembled WGS sequence"/>
</dbReference>
<proteinExistence type="predicted"/>
<comment type="caution">
    <text evidence="1">The sequence shown here is derived from an EMBL/GenBank/DDBJ whole genome shotgun (WGS) entry which is preliminary data.</text>
</comment>
<dbReference type="InterPro" id="IPR008767">
    <property type="entry name" value="Phage_SPP1_head-tail_adaptor"/>
</dbReference>
<keyword evidence="2" id="KW-1185">Reference proteome</keyword>
<name>A0ABT6N3B5_9SPHN</name>
<dbReference type="Pfam" id="PF05521">
    <property type="entry name" value="Phage_HCP"/>
    <property type="match status" value="1"/>
</dbReference>
<dbReference type="RefSeq" id="WP_281044847.1">
    <property type="nucleotide sequence ID" value="NZ_JARYGZ010000001.1"/>
</dbReference>
<sequence length="108" mass="11503">MSGELAGALTQRVSILRRSADRDDLGGASGEWEVVAATWAALEPIAAASWGAGDRPSATPRWRAVLRAGVDAAPGDRLQWRLLLLTVRAGEAAPATPDRIMLTLEEDR</sequence>
<dbReference type="InterPro" id="IPR038666">
    <property type="entry name" value="SSP1_head-tail_sf"/>
</dbReference>
<accession>A0ABT6N3B5</accession>
<evidence type="ECO:0000313" key="2">
    <source>
        <dbReference type="Proteomes" id="UP001160625"/>
    </source>
</evidence>